<dbReference type="Proteomes" id="UP001222325">
    <property type="component" value="Unassembled WGS sequence"/>
</dbReference>
<evidence type="ECO:0000256" key="1">
    <source>
        <dbReference type="SAM" id="MobiDB-lite"/>
    </source>
</evidence>
<keyword evidence="2" id="KW-0472">Membrane</keyword>
<dbReference type="EMBL" id="JARJCN010000166">
    <property type="protein sequence ID" value="KAJ7065998.1"/>
    <property type="molecule type" value="Genomic_DNA"/>
</dbReference>
<feature type="non-terminal residue" evidence="3">
    <location>
        <position position="548"/>
    </location>
</feature>
<keyword evidence="2" id="KW-1133">Transmembrane helix</keyword>
<keyword evidence="4" id="KW-1185">Reference proteome</keyword>
<feature type="transmembrane region" description="Helical" evidence="2">
    <location>
        <begin position="110"/>
        <end position="128"/>
    </location>
</feature>
<protein>
    <submittedName>
        <fullName evidence="3">Uncharacterized protein</fullName>
    </submittedName>
</protein>
<feature type="compositionally biased region" description="Basic and acidic residues" evidence="1">
    <location>
        <begin position="527"/>
        <end position="536"/>
    </location>
</feature>
<proteinExistence type="predicted"/>
<sequence length="548" mass="62516">WIHQMLLSEDANFKMKGRAASSREADPTLGPGFAYMVANDDYLKHLAKYVDEDEISHCVAFAVLWRANNKRAKGLRATGIGSVSCSRHEMFRPNGTGDLQRGERYSNMDYIWFSSVMGITLLLIVASYDIACQWSRHFWERMKKMPSHMQLPSGTKVQFKVPKFHLPPHVKKCHGPFSFNFTKWVGRTDGEAVERNWSWLNMAARSISVMGPGSREDTIDNFCGFANWRKIVGLGNSLLRKMVLSIPKAMLHNRAFQAFSEGLQEGHEDELRQWEKDVRAWEQDHGKPCPYDYPEEEELTMEQVRLRIAEEEHARTVANGDSSTNNPGAFIIAGLEIEALQEVIRLETKRRNRTSIQATDLQRKRTLLLTTIGRFRDEQADFMPGIASWLADRAPDDKAKPEDIPLYLPSSFNVEARTAMCVPGLSAEEERLRHAQAAEALRELCRHLRTRTFAHSFKRKHTAGQAAYTKSQALQSAIEARIRGAATSYRTARAALLALRGAGEWELVYRQLQFHDIRGMNERALNDEEKEEDRRARVLAGLPPLEEE</sequence>
<evidence type="ECO:0000313" key="4">
    <source>
        <dbReference type="Proteomes" id="UP001222325"/>
    </source>
</evidence>
<feature type="non-terminal residue" evidence="3">
    <location>
        <position position="1"/>
    </location>
</feature>
<name>A0AAD6TKL7_9AGAR</name>
<comment type="caution">
    <text evidence="3">The sequence shown here is derived from an EMBL/GenBank/DDBJ whole genome shotgun (WGS) entry which is preliminary data.</text>
</comment>
<keyword evidence="2" id="KW-0812">Transmembrane</keyword>
<accession>A0AAD6TKL7</accession>
<evidence type="ECO:0000256" key="2">
    <source>
        <dbReference type="SAM" id="Phobius"/>
    </source>
</evidence>
<dbReference type="AlphaFoldDB" id="A0AAD6TKL7"/>
<dbReference type="Pfam" id="PF18758">
    <property type="entry name" value="KDZ"/>
    <property type="match status" value="1"/>
</dbReference>
<organism evidence="3 4">
    <name type="scientific">Mycena belliarum</name>
    <dbReference type="NCBI Taxonomy" id="1033014"/>
    <lineage>
        <taxon>Eukaryota</taxon>
        <taxon>Fungi</taxon>
        <taxon>Dikarya</taxon>
        <taxon>Basidiomycota</taxon>
        <taxon>Agaricomycotina</taxon>
        <taxon>Agaricomycetes</taxon>
        <taxon>Agaricomycetidae</taxon>
        <taxon>Agaricales</taxon>
        <taxon>Marasmiineae</taxon>
        <taxon>Mycenaceae</taxon>
        <taxon>Mycena</taxon>
    </lineage>
</organism>
<feature type="region of interest" description="Disordered" evidence="1">
    <location>
        <begin position="527"/>
        <end position="548"/>
    </location>
</feature>
<gene>
    <name evidence="3" type="ORF">B0H15DRAFT_743445</name>
</gene>
<evidence type="ECO:0000313" key="3">
    <source>
        <dbReference type="EMBL" id="KAJ7065998.1"/>
    </source>
</evidence>
<dbReference type="InterPro" id="IPR040521">
    <property type="entry name" value="KDZ"/>
</dbReference>
<reference evidence="3" key="1">
    <citation type="submission" date="2023-03" db="EMBL/GenBank/DDBJ databases">
        <title>Massive genome expansion in bonnet fungi (Mycena s.s.) driven by repeated elements and novel gene families across ecological guilds.</title>
        <authorList>
            <consortium name="Lawrence Berkeley National Laboratory"/>
            <person name="Harder C.B."/>
            <person name="Miyauchi S."/>
            <person name="Viragh M."/>
            <person name="Kuo A."/>
            <person name="Thoen E."/>
            <person name="Andreopoulos B."/>
            <person name="Lu D."/>
            <person name="Skrede I."/>
            <person name="Drula E."/>
            <person name="Henrissat B."/>
            <person name="Morin E."/>
            <person name="Kohler A."/>
            <person name="Barry K."/>
            <person name="LaButti K."/>
            <person name="Morin E."/>
            <person name="Salamov A."/>
            <person name="Lipzen A."/>
            <person name="Mereny Z."/>
            <person name="Hegedus B."/>
            <person name="Baldrian P."/>
            <person name="Stursova M."/>
            <person name="Weitz H."/>
            <person name="Taylor A."/>
            <person name="Grigoriev I.V."/>
            <person name="Nagy L.G."/>
            <person name="Martin F."/>
            <person name="Kauserud H."/>
        </authorList>
    </citation>
    <scope>NUCLEOTIDE SEQUENCE</scope>
    <source>
        <strain evidence="3">CBHHK173m</strain>
    </source>
</reference>